<dbReference type="PANTHER" id="PTHR12526">
    <property type="entry name" value="GLYCOSYLTRANSFERASE"/>
    <property type="match status" value="1"/>
</dbReference>
<feature type="domain" description="Glycosyltransferase subfamily 4-like N-terminal" evidence="2">
    <location>
        <begin position="7"/>
        <end position="141"/>
    </location>
</feature>
<evidence type="ECO:0008006" key="5">
    <source>
        <dbReference type="Google" id="ProtNLM"/>
    </source>
</evidence>
<dbReference type="Proteomes" id="UP000179183">
    <property type="component" value="Unassembled WGS sequence"/>
</dbReference>
<dbReference type="EMBL" id="MHOQ01000032">
    <property type="protein sequence ID" value="OGZ66105.1"/>
    <property type="molecule type" value="Genomic_DNA"/>
</dbReference>
<protein>
    <recommendedName>
        <fullName evidence="5">Glycosyltransferase subfamily 4-like N-terminal domain-containing protein</fullName>
    </recommendedName>
</protein>
<evidence type="ECO:0000259" key="2">
    <source>
        <dbReference type="Pfam" id="PF13477"/>
    </source>
</evidence>
<dbReference type="Pfam" id="PF00534">
    <property type="entry name" value="Glycos_transf_1"/>
    <property type="match status" value="1"/>
</dbReference>
<dbReference type="InterPro" id="IPR028098">
    <property type="entry name" value="Glyco_trans_4-like_N"/>
</dbReference>
<evidence type="ECO:0000313" key="4">
    <source>
        <dbReference type="Proteomes" id="UP000179183"/>
    </source>
</evidence>
<dbReference type="InterPro" id="IPR001296">
    <property type="entry name" value="Glyco_trans_1"/>
</dbReference>
<accession>A0A1G2HUG4</accession>
<dbReference type="AlphaFoldDB" id="A0A1G2HUG4"/>
<comment type="caution">
    <text evidence="3">The sequence shown here is derived from an EMBL/GenBank/DDBJ whole genome shotgun (WGS) entry which is preliminary data.</text>
</comment>
<name>A0A1G2HUG4_9BACT</name>
<dbReference type="SUPFAM" id="SSF53756">
    <property type="entry name" value="UDP-Glycosyltransferase/glycogen phosphorylase"/>
    <property type="match status" value="1"/>
</dbReference>
<dbReference type="GO" id="GO:0016757">
    <property type="term" value="F:glycosyltransferase activity"/>
    <property type="evidence" value="ECO:0007669"/>
    <property type="project" value="InterPro"/>
</dbReference>
<organism evidence="3 4">
    <name type="scientific">Candidatus Staskawiczbacteria bacterium RIFCSPHIGHO2_02_FULL_33_16</name>
    <dbReference type="NCBI Taxonomy" id="1802204"/>
    <lineage>
        <taxon>Bacteria</taxon>
        <taxon>Candidatus Staskawicziibacteriota</taxon>
    </lineage>
</organism>
<evidence type="ECO:0000259" key="1">
    <source>
        <dbReference type="Pfam" id="PF00534"/>
    </source>
</evidence>
<feature type="non-terminal residue" evidence="3">
    <location>
        <position position="298"/>
    </location>
</feature>
<sequence>MDNHKNKICFVVAADITLKFLLLSELKFFKNKGYSVFVVCSPGKWLKSIRSEGIEVKEITIKRKIFTPISDVVSLCQLFFYFKKEKFDIVLTFTPKPGLLGQLAARLAGVPIVVNTIFGYYFHENTPYIKRNFFIFIEKIAAWCSSFIFFRNQEDFITAKKEKIIKDSVAQYIGDGIDIEKFDSTRFSKEFIQEKKEKLGIKPEQGVIGIVARLVKEKGYLELFEAFKIVLLKFPNTLLLVVGPSDLQKKDSLNPNMVKNFGIEKNVIFLGERTDVDELYAVMDIFVLPSYREGFPHS</sequence>
<gene>
    <name evidence="3" type="ORF">A3D34_02950</name>
</gene>
<feature type="domain" description="Glycosyl transferase family 1" evidence="1">
    <location>
        <begin position="192"/>
        <end position="297"/>
    </location>
</feature>
<dbReference type="Gene3D" id="3.40.50.2000">
    <property type="entry name" value="Glycogen Phosphorylase B"/>
    <property type="match status" value="2"/>
</dbReference>
<reference evidence="3 4" key="1">
    <citation type="journal article" date="2016" name="Nat. Commun.">
        <title>Thousands of microbial genomes shed light on interconnected biogeochemical processes in an aquifer system.</title>
        <authorList>
            <person name="Anantharaman K."/>
            <person name="Brown C.T."/>
            <person name="Hug L.A."/>
            <person name="Sharon I."/>
            <person name="Castelle C.J."/>
            <person name="Probst A.J."/>
            <person name="Thomas B.C."/>
            <person name="Singh A."/>
            <person name="Wilkins M.J."/>
            <person name="Karaoz U."/>
            <person name="Brodie E.L."/>
            <person name="Williams K.H."/>
            <person name="Hubbard S.S."/>
            <person name="Banfield J.F."/>
        </authorList>
    </citation>
    <scope>NUCLEOTIDE SEQUENCE [LARGE SCALE GENOMIC DNA]</scope>
</reference>
<evidence type="ECO:0000313" key="3">
    <source>
        <dbReference type="EMBL" id="OGZ66105.1"/>
    </source>
</evidence>
<proteinExistence type="predicted"/>
<dbReference type="Pfam" id="PF13477">
    <property type="entry name" value="Glyco_trans_4_2"/>
    <property type="match status" value="1"/>
</dbReference>
<dbReference type="PANTHER" id="PTHR12526:SF630">
    <property type="entry name" value="GLYCOSYLTRANSFERASE"/>
    <property type="match status" value="1"/>
</dbReference>